<dbReference type="Pfam" id="PF06114">
    <property type="entry name" value="Peptidase_M78"/>
    <property type="match status" value="1"/>
</dbReference>
<dbReference type="Proteomes" id="UP000603545">
    <property type="component" value="Unassembled WGS sequence"/>
</dbReference>
<evidence type="ECO:0000313" key="3">
    <source>
        <dbReference type="EMBL" id="MBC8198423.1"/>
    </source>
</evidence>
<dbReference type="CDD" id="cd00093">
    <property type="entry name" value="HTH_XRE"/>
    <property type="match status" value="1"/>
</dbReference>
<reference evidence="3 4" key="1">
    <citation type="submission" date="2020-08" db="EMBL/GenBank/DDBJ databases">
        <title>Bridging the membrane lipid divide: bacteria of the FCB group superphylum have the potential to synthesize archaeal ether lipids.</title>
        <authorList>
            <person name="Villanueva L."/>
            <person name="Von Meijenfeldt F.A.B."/>
            <person name="Westbye A.B."/>
            <person name="Yadav S."/>
            <person name="Hopmans E.C."/>
            <person name="Dutilh B.E."/>
            <person name="Sinninghe Damste J.S."/>
        </authorList>
    </citation>
    <scope>NUCLEOTIDE SEQUENCE [LARGE SCALE GENOMIC DNA]</scope>
    <source>
        <strain evidence="3">NIOZ-UU82</strain>
    </source>
</reference>
<comment type="caution">
    <text evidence="3">The sequence shown here is derived from an EMBL/GenBank/DDBJ whole genome shotgun (WGS) entry which is preliminary data.</text>
</comment>
<dbReference type="SUPFAM" id="SSF47413">
    <property type="entry name" value="lambda repressor-like DNA-binding domains"/>
    <property type="match status" value="1"/>
</dbReference>
<evidence type="ECO:0000256" key="1">
    <source>
        <dbReference type="ARBA" id="ARBA00007227"/>
    </source>
</evidence>
<accession>A0A8J6N4I1</accession>
<dbReference type="Gene3D" id="1.10.260.40">
    <property type="entry name" value="lambda repressor-like DNA-binding domains"/>
    <property type="match status" value="1"/>
</dbReference>
<sequence length="322" mass="36518">MKINLGFIGKNIRKLRRQRSWTMAKLAAKVGMSEAPLGRIERGVNAPSASVIYRLSKELGVSVDTLFAEDNQNFRYPQYEKARDPFPATAGGEDEKLPSRIITMSQDIIEAFCALEDICNAQKRANIPLVIPFDPTTCGMEALSEKVRCFAGIEHGIVFDYFELFETLGFRVVVVSMSKDVHSFSYYDPPNQNAFFFLNARKNPERQLFCLVYELGKILILTHTIQQGVELFQTDAASDPSGEKPFTAHRAARHFAATFLMPAKAVSDTVKQLGIQKKYWSYELLLRIKHRFGVSAEAFLYRLNELDLIDPSLIQPLKDRIH</sequence>
<evidence type="ECO:0000259" key="2">
    <source>
        <dbReference type="PROSITE" id="PS50943"/>
    </source>
</evidence>
<comment type="similarity">
    <text evidence="1">Belongs to the short-chain fatty acyl-CoA assimilation regulator (ScfR) family.</text>
</comment>
<protein>
    <submittedName>
        <fullName evidence="3">ImmA/IrrE family metallo-endopeptidase</fullName>
    </submittedName>
</protein>
<dbReference type="PROSITE" id="PS50943">
    <property type="entry name" value="HTH_CROC1"/>
    <property type="match status" value="1"/>
</dbReference>
<feature type="domain" description="HTH cro/C1-type" evidence="2">
    <location>
        <begin position="12"/>
        <end position="66"/>
    </location>
</feature>
<dbReference type="EMBL" id="JACNLL010000002">
    <property type="protein sequence ID" value="MBC8198423.1"/>
    <property type="molecule type" value="Genomic_DNA"/>
</dbReference>
<dbReference type="InterPro" id="IPR052345">
    <property type="entry name" value="Rad_response_metalloprotease"/>
</dbReference>
<dbReference type="InterPro" id="IPR010982">
    <property type="entry name" value="Lambda_DNA-bd_dom_sf"/>
</dbReference>
<dbReference type="PANTHER" id="PTHR43236">
    <property type="entry name" value="ANTITOXIN HIGA1"/>
    <property type="match status" value="1"/>
</dbReference>
<organism evidence="3 4">
    <name type="scientific">Candidatus Desulfaltia bathyphila</name>
    <dbReference type="NCBI Taxonomy" id="2841697"/>
    <lineage>
        <taxon>Bacteria</taxon>
        <taxon>Pseudomonadati</taxon>
        <taxon>Thermodesulfobacteriota</taxon>
        <taxon>Desulfobacteria</taxon>
        <taxon>Desulfobacterales</taxon>
        <taxon>Desulfobacterales incertae sedis</taxon>
        <taxon>Candidatus Desulfaltia</taxon>
    </lineage>
</organism>
<dbReference type="GO" id="GO:0003677">
    <property type="term" value="F:DNA binding"/>
    <property type="evidence" value="ECO:0007669"/>
    <property type="project" value="InterPro"/>
</dbReference>
<gene>
    <name evidence="3" type="ORF">H8E80_00025</name>
</gene>
<feature type="non-terminal residue" evidence="3">
    <location>
        <position position="322"/>
    </location>
</feature>
<evidence type="ECO:0000313" key="4">
    <source>
        <dbReference type="Proteomes" id="UP000603545"/>
    </source>
</evidence>
<dbReference type="InterPro" id="IPR010359">
    <property type="entry name" value="IrrE_HExxH"/>
</dbReference>
<name>A0A8J6N4I1_9BACT</name>
<proteinExistence type="inferred from homology"/>
<dbReference type="AlphaFoldDB" id="A0A8J6N4I1"/>
<dbReference type="PANTHER" id="PTHR43236:SF1">
    <property type="entry name" value="BLL7220 PROTEIN"/>
    <property type="match status" value="1"/>
</dbReference>
<dbReference type="Pfam" id="PF01381">
    <property type="entry name" value="HTH_3"/>
    <property type="match status" value="1"/>
</dbReference>
<dbReference type="InterPro" id="IPR001387">
    <property type="entry name" value="Cro/C1-type_HTH"/>
</dbReference>
<dbReference type="SMART" id="SM00530">
    <property type="entry name" value="HTH_XRE"/>
    <property type="match status" value="1"/>
</dbReference>